<dbReference type="OrthoDB" id="290916at2"/>
<sequence>MTAPQRLLTSLPPRHRARLMSLAREVSFPQGARIFEERGAADRFWIVRSGSVTLDLRVRGEWPTPVSTIDPGDLLGWSWLFPPYAWDFGAEAFTPVRAWEFDGAAVRRRCDAECEFGYAMLRSVAEILAHRVQTARTRLLDLCVPHAGQPWPAAGGAVP</sequence>
<dbReference type="EMBL" id="FOLM01000009">
    <property type="protein sequence ID" value="SFD08391.1"/>
    <property type="molecule type" value="Genomic_DNA"/>
</dbReference>
<dbReference type="PROSITE" id="PS50042">
    <property type="entry name" value="CNMP_BINDING_3"/>
    <property type="match status" value="1"/>
</dbReference>
<feature type="domain" description="Cyclic nucleotide-binding" evidence="1">
    <location>
        <begin position="7"/>
        <end position="108"/>
    </location>
</feature>
<dbReference type="SUPFAM" id="SSF51206">
    <property type="entry name" value="cAMP-binding domain-like"/>
    <property type="match status" value="1"/>
</dbReference>
<evidence type="ECO:0000313" key="2">
    <source>
        <dbReference type="EMBL" id="SFD08391.1"/>
    </source>
</evidence>
<protein>
    <submittedName>
        <fullName evidence="2">Cyclic nucleotide-binding domain-containing protein</fullName>
    </submittedName>
</protein>
<dbReference type="Gene3D" id="2.60.120.10">
    <property type="entry name" value="Jelly Rolls"/>
    <property type="match status" value="1"/>
</dbReference>
<dbReference type="CDD" id="cd00038">
    <property type="entry name" value="CAP_ED"/>
    <property type="match status" value="1"/>
</dbReference>
<dbReference type="Pfam" id="PF00027">
    <property type="entry name" value="cNMP_binding"/>
    <property type="match status" value="1"/>
</dbReference>
<dbReference type="STRING" id="910347.SAMN05421773_109144"/>
<keyword evidence="3" id="KW-1185">Reference proteome</keyword>
<evidence type="ECO:0000313" key="3">
    <source>
        <dbReference type="Proteomes" id="UP000199207"/>
    </source>
</evidence>
<proteinExistence type="predicted"/>
<dbReference type="AlphaFoldDB" id="A0A1I1PER0"/>
<dbReference type="InterPro" id="IPR000595">
    <property type="entry name" value="cNMP-bd_dom"/>
</dbReference>
<name>A0A1I1PER0_9ACTN</name>
<dbReference type="InterPro" id="IPR018490">
    <property type="entry name" value="cNMP-bd_dom_sf"/>
</dbReference>
<dbReference type="RefSeq" id="WP_093839768.1">
    <property type="nucleotide sequence ID" value="NZ_FOLM01000009.1"/>
</dbReference>
<evidence type="ECO:0000259" key="1">
    <source>
        <dbReference type="PROSITE" id="PS50042"/>
    </source>
</evidence>
<accession>A0A1I1PER0</accession>
<reference evidence="2 3" key="1">
    <citation type="submission" date="2016-10" db="EMBL/GenBank/DDBJ databases">
        <authorList>
            <person name="de Groot N.N."/>
        </authorList>
    </citation>
    <scope>NUCLEOTIDE SEQUENCE [LARGE SCALE GENOMIC DNA]</scope>
    <source>
        <strain evidence="2 3">CGMCC 4.5739</strain>
    </source>
</reference>
<dbReference type="InterPro" id="IPR014710">
    <property type="entry name" value="RmlC-like_jellyroll"/>
</dbReference>
<dbReference type="Proteomes" id="UP000199207">
    <property type="component" value="Unassembled WGS sequence"/>
</dbReference>
<gene>
    <name evidence="2" type="ORF">SAMN05421773_109144</name>
</gene>
<organism evidence="2 3">
    <name type="scientific">Streptomyces aidingensis</name>
    <dbReference type="NCBI Taxonomy" id="910347"/>
    <lineage>
        <taxon>Bacteria</taxon>
        <taxon>Bacillati</taxon>
        <taxon>Actinomycetota</taxon>
        <taxon>Actinomycetes</taxon>
        <taxon>Kitasatosporales</taxon>
        <taxon>Streptomycetaceae</taxon>
        <taxon>Streptomyces</taxon>
    </lineage>
</organism>